<dbReference type="EMBL" id="QFCR01000002">
    <property type="protein sequence ID" value="TNK90934.1"/>
    <property type="molecule type" value="Genomic_DNA"/>
</dbReference>
<dbReference type="RefSeq" id="WP_103450460.1">
    <property type="nucleotide sequence ID" value="NZ_CP168671.1"/>
</dbReference>
<proteinExistence type="predicted"/>
<gene>
    <name evidence="1" type="ORF">DID87_00880</name>
</gene>
<accession>A0A5C4TK10</accession>
<evidence type="ECO:0008006" key="3">
    <source>
        <dbReference type="Google" id="ProtNLM"/>
    </source>
</evidence>
<protein>
    <recommendedName>
        <fullName evidence="3">Nucleotidyltransferase</fullName>
    </recommendedName>
</protein>
<dbReference type="Proteomes" id="UP000313312">
    <property type="component" value="Unassembled WGS sequence"/>
</dbReference>
<organism evidence="1 2">
    <name type="scientific">Fructilactobacillus sanfranciscensis</name>
    <name type="common">Lactobacillus sanfranciscensis</name>
    <dbReference type="NCBI Taxonomy" id="1625"/>
    <lineage>
        <taxon>Bacteria</taxon>
        <taxon>Bacillati</taxon>
        <taxon>Bacillota</taxon>
        <taxon>Bacilli</taxon>
        <taxon>Lactobacillales</taxon>
        <taxon>Lactobacillaceae</taxon>
        <taxon>Fructilactobacillus</taxon>
    </lineage>
</organism>
<name>A0A5C4TK10_FRUSA</name>
<evidence type="ECO:0000313" key="2">
    <source>
        <dbReference type="Proteomes" id="UP000313312"/>
    </source>
</evidence>
<sequence>MKKLNNKEEIGLKCLKKYLNDENYKYFLVYETGSQLQSLATETSDVDFYVFYVPTKLELLTQNMEKENFVRLENCEVKLIAIPELFHLIMKGDPNIIETFFQKPFMIGSYQDNKIMYDKLFKLSECLYENRNLLVYLSNGRFIRSCIWMMRSNTKKLRPSKRYIGNGTFGKTLFEYVKEYLYASKFLNQIEHKSHENLENIIFPNQKTLELLKNYKSIKKYNRKVRNDVFIKYNYKKLNQEYRFARNNHKFDSLSKKAKMLLDKLVEDTPVYY</sequence>
<comment type="caution">
    <text evidence="1">The sequence shown here is derived from an EMBL/GenBank/DDBJ whole genome shotgun (WGS) entry which is preliminary data.</text>
</comment>
<evidence type="ECO:0000313" key="1">
    <source>
        <dbReference type="EMBL" id="TNK90934.1"/>
    </source>
</evidence>
<dbReference type="AlphaFoldDB" id="A0A5C4TK10"/>
<reference evidence="1 2" key="1">
    <citation type="submission" date="2018-05" db="EMBL/GenBank/DDBJ databases">
        <title>Lactobacillus sanfranciscensis Ah4 draft denome sequence.</title>
        <authorList>
            <person name="Zhang G."/>
        </authorList>
    </citation>
    <scope>NUCLEOTIDE SEQUENCE [LARGE SCALE GENOMIC DNA]</scope>
    <source>
        <strain evidence="1 2">Ah4</strain>
    </source>
</reference>